<evidence type="ECO:0000256" key="9">
    <source>
        <dbReference type="SAM" id="Coils"/>
    </source>
</evidence>
<dbReference type="SUPFAM" id="SSF55874">
    <property type="entry name" value="ATPase domain of HSP90 chaperone/DNA topoisomerase II/histidine kinase"/>
    <property type="match status" value="1"/>
</dbReference>
<keyword evidence="6 11" id="KW-0418">Kinase</keyword>
<dbReference type="InterPro" id="IPR036097">
    <property type="entry name" value="HisK_dim/P_sf"/>
</dbReference>
<keyword evidence="8" id="KW-0902">Two-component regulatory system</keyword>
<dbReference type="PROSITE" id="PS50109">
    <property type="entry name" value="HIS_KIN"/>
    <property type="match status" value="1"/>
</dbReference>
<keyword evidence="4" id="KW-0808">Transferase</keyword>
<feature type="coiled-coil region" evidence="9">
    <location>
        <begin position="55"/>
        <end position="86"/>
    </location>
</feature>
<keyword evidence="7" id="KW-0067">ATP-binding</keyword>
<dbReference type="Proteomes" id="UP000705867">
    <property type="component" value="Unassembled WGS sequence"/>
</dbReference>
<keyword evidence="3" id="KW-0597">Phosphoprotein</keyword>
<evidence type="ECO:0000256" key="3">
    <source>
        <dbReference type="ARBA" id="ARBA00022553"/>
    </source>
</evidence>
<dbReference type="PANTHER" id="PTHR43065">
    <property type="entry name" value="SENSOR HISTIDINE KINASE"/>
    <property type="match status" value="1"/>
</dbReference>
<dbReference type="Pfam" id="PF02518">
    <property type="entry name" value="HATPase_c"/>
    <property type="match status" value="1"/>
</dbReference>
<organism evidence="11 12">
    <name type="scientific">Candidatus Nitrobium versatile</name>
    <dbReference type="NCBI Taxonomy" id="2884831"/>
    <lineage>
        <taxon>Bacteria</taxon>
        <taxon>Pseudomonadati</taxon>
        <taxon>Nitrospirota</taxon>
        <taxon>Nitrospiria</taxon>
        <taxon>Nitrospirales</taxon>
        <taxon>Nitrospiraceae</taxon>
        <taxon>Candidatus Nitrobium</taxon>
    </lineage>
</organism>
<evidence type="ECO:0000256" key="1">
    <source>
        <dbReference type="ARBA" id="ARBA00000085"/>
    </source>
</evidence>
<dbReference type="PANTHER" id="PTHR43065:SF10">
    <property type="entry name" value="PEROXIDE STRESS-ACTIVATED HISTIDINE KINASE MAK3"/>
    <property type="match status" value="1"/>
</dbReference>
<dbReference type="SMART" id="SM00387">
    <property type="entry name" value="HATPase_c"/>
    <property type="match status" value="1"/>
</dbReference>
<evidence type="ECO:0000256" key="4">
    <source>
        <dbReference type="ARBA" id="ARBA00022679"/>
    </source>
</evidence>
<dbReference type="GO" id="GO:0005524">
    <property type="term" value="F:ATP binding"/>
    <property type="evidence" value="ECO:0007669"/>
    <property type="project" value="UniProtKB-KW"/>
</dbReference>
<dbReference type="InterPro" id="IPR005467">
    <property type="entry name" value="His_kinase_dom"/>
</dbReference>
<feature type="domain" description="Histidine kinase" evidence="10">
    <location>
        <begin position="102"/>
        <end position="325"/>
    </location>
</feature>
<name>A0A953M298_9BACT</name>
<reference evidence="11" key="2">
    <citation type="submission" date="2021-08" db="EMBL/GenBank/DDBJ databases">
        <authorList>
            <person name="Dalcin Martins P."/>
        </authorList>
    </citation>
    <scope>NUCLEOTIDE SEQUENCE</scope>
    <source>
        <strain evidence="11">MAG_39</strain>
    </source>
</reference>
<comment type="caution">
    <text evidence="11">The sequence shown here is derived from an EMBL/GenBank/DDBJ whole genome shotgun (WGS) entry which is preliminary data.</text>
</comment>
<dbReference type="InterPro" id="IPR004358">
    <property type="entry name" value="Sig_transdc_His_kin-like_C"/>
</dbReference>
<keyword evidence="5" id="KW-0547">Nucleotide-binding</keyword>
<accession>A0A953M298</accession>
<evidence type="ECO:0000256" key="8">
    <source>
        <dbReference type="ARBA" id="ARBA00023012"/>
    </source>
</evidence>
<dbReference type="EC" id="2.7.13.3" evidence="2"/>
<dbReference type="Gene3D" id="3.30.565.10">
    <property type="entry name" value="Histidine kinase-like ATPase, C-terminal domain"/>
    <property type="match status" value="1"/>
</dbReference>
<protein>
    <recommendedName>
        <fullName evidence="2">histidine kinase</fullName>
        <ecNumber evidence="2">2.7.13.3</ecNumber>
    </recommendedName>
</protein>
<dbReference type="PRINTS" id="PR00344">
    <property type="entry name" value="BCTRLSENSOR"/>
</dbReference>
<evidence type="ECO:0000256" key="5">
    <source>
        <dbReference type="ARBA" id="ARBA00022741"/>
    </source>
</evidence>
<sequence>MKRGFSLKTGTGLRSFIKRYFSSFGCGGEAEVGAAAFNELLQRLSDREVSLLRASGKAQRQLRELNRALERQVREEREKRMQQERMLIQQSKMAAMGEMISAIAHQWRQPLNNLGLIVQDIKSAYRFGELDGPYIEKAVVEAMEQIEFMSHTIDAFRNFLRPSRGKETFDVRVAAHEVINICRAQFRNFFIHIRIEGETSAPLYVYGFPNEFKQVLLNVLSNAKDAVLEGRQRGLLGNDEGEISVVVSPGDGKAVVVVRDNGGGIPGHALERLFEPYFTTKEPGKGTGLGLYMSRTIIESGMGGRISLRNVEGGAECRIEVPSAPAESPLS</sequence>
<gene>
    <name evidence="11" type="ORF">K8I29_13135</name>
</gene>
<evidence type="ECO:0000313" key="12">
    <source>
        <dbReference type="Proteomes" id="UP000705867"/>
    </source>
</evidence>
<dbReference type="SUPFAM" id="SSF47384">
    <property type="entry name" value="Homodimeric domain of signal transducing histidine kinase"/>
    <property type="match status" value="1"/>
</dbReference>
<dbReference type="CDD" id="cd00082">
    <property type="entry name" value="HisKA"/>
    <property type="match status" value="1"/>
</dbReference>
<evidence type="ECO:0000259" key="10">
    <source>
        <dbReference type="PROSITE" id="PS50109"/>
    </source>
</evidence>
<evidence type="ECO:0000256" key="2">
    <source>
        <dbReference type="ARBA" id="ARBA00012438"/>
    </source>
</evidence>
<dbReference type="InterPro" id="IPR036890">
    <property type="entry name" value="HATPase_C_sf"/>
</dbReference>
<proteinExistence type="predicted"/>
<dbReference type="InterPro" id="IPR003661">
    <property type="entry name" value="HisK_dim/P_dom"/>
</dbReference>
<comment type="catalytic activity">
    <reaction evidence="1">
        <text>ATP + protein L-histidine = ADP + protein N-phospho-L-histidine.</text>
        <dbReference type="EC" id="2.7.13.3"/>
    </reaction>
</comment>
<reference evidence="11" key="1">
    <citation type="journal article" date="2021" name="bioRxiv">
        <title>Unraveling nitrogen, sulfur and carbon metabolic pathways and microbial community transcriptional responses to substrate deprivation and toxicity stresses in a bioreactor mimicking anoxic brackish coastal sediment conditions.</title>
        <authorList>
            <person name="Martins P.D."/>
            <person name="Echeveste M.J."/>
            <person name="Arshad A."/>
            <person name="Kurth J."/>
            <person name="Ouboter H."/>
            <person name="Jetten M.S.M."/>
            <person name="Welte C.U."/>
        </authorList>
    </citation>
    <scope>NUCLEOTIDE SEQUENCE</scope>
    <source>
        <strain evidence="11">MAG_39</strain>
    </source>
</reference>
<dbReference type="Gene3D" id="1.10.287.130">
    <property type="match status" value="1"/>
</dbReference>
<evidence type="ECO:0000256" key="7">
    <source>
        <dbReference type="ARBA" id="ARBA00022840"/>
    </source>
</evidence>
<dbReference type="InterPro" id="IPR003594">
    <property type="entry name" value="HATPase_dom"/>
</dbReference>
<evidence type="ECO:0000256" key="6">
    <source>
        <dbReference type="ARBA" id="ARBA00022777"/>
    </source>
</evidence>
<dbReference type="EMBL" id="JAIOIV010000105">
    <property type="protein sequence ID" value="MBZ0157143.1"/>
    <property type="molecule type" value="Genomic_DNA"/>
</dbReference>
<dbReference type="GO" id="GO:0000155">
    <property type="term" value="F:phosphorelay sensor kinase activity"/>
    <property type="evidence" value="ECO:0007669"/>
    <property type="project" value="InterPro"/>
</dbReference>
<keyword evidence="9" id="KW-0175">Coiled coil</keyword>
<evidence type="ECO:0000313" key="11">
    <source>
        <dbReference type="EMBL" id="MBZ0157143.1"/>
    </source>
</evidence>
<dbReference type="AlphaFoldDB" id="A0A953M298"/>